<keyword evidence="1" id="KW-1133">Transmembrane helix</keyword>
<evidence type="ECO:0000256" key="1">
    <source>
        <dbReference type="SAM" id="Phobius"/>
    </source>
</evidence>
<sequence length="277" mass="32776">MIKRLKFILKLNMENKKNYLIALIFILFIGYQMYAFNGEEIGVFRTGYDFFIYVLSDYFSITFVFTAGYIFYIFNLRKSERLKRCLILKYSNRLSYYKNFIIIIFVSSLIFIGAIVMICTIFSVMKLPFNNEWSEFFKNYFNVYNDNNLLTMMKKILPSTAILLNILFLFLYFNLIGMIIFVVSTLFNQGFITTILAYSPSVLSQAVEIKGLVKYNSYAVHYNTAITWHNFATVDEKPTIMFSLVYWIILNLIFILIGIYIFKTKEIKSEEREINIL</sequence>
<comment type="caution">
    <text evidence="2">The sequence shown here is derived from an EMBL/GenBank/DDBJ whole genome shotgun (WGS) entry which is preliminary data.</text>
</comment>
<organism evidence="2 3">
    <name type="scientific">Clostridium argentinense CDC 2741</name>
    <dbReference type="NCBI Taxonomy" id="1418104"/>
    <lineage>
        <taxon>Bacteria</taxon>
        <taxon>Bacillati</taxon>
        <taxon>Bacillota</taxon>
        <taxon>Clostridia</taxon>
        <taxon>Eubacteriales</taxon>
        <taxon>Clostridiaceae</taxon>
        <taxon>Clostridium</taxon>
    </lineage>
</organism>
<keyword evidence="1" id="KW-0812">Transmembrane</keyword>
<evidence type="ECO:0000313" key="2">
    <source>
        <dbReference type="EMBL" id="KIE45088.1"/>
    </source>
</evidence>
<protein>
    <submittedName>
        <fullName evidence="2">Putative membrane protein</fullName>
    </submittedName>
</protein>
<feature type="transmembrane region" description="Helical" evidence="1">
    <location>
        <begin position="50"/>
        <end position="74"/>
    </location>
</feature>
<proteinExistence type="predicted"/>
<dbReference type="RefSeq" id="WP_039636805.1">
    <property type="nucleotide sequence ID" value="NZ_AYSO01000020.1"/>
</dbReference>
<keyword evidence="3" id="KW-1185">Reference proteome</keyword>
<evidence type="ECO:0000313" key="3">
    <source>
        <dbReference type="Proteomes" id="UP000031366"/>
    </source>
</evidence>
<feature type="transmembrane region" description="Helical" evidence="1">
    <location>
        <begin position="20"/>
        <end position="38"/>
    </location>
</feature>
<feature type="transmembrane region" description="Helical" evidence="1">
    <location>
        <begin position="100"/>
        <end position="125"/>
    </location>
</feature>
<keyword evidence="1" id="KW-0472">Membrane</keyword>
<dbReference type="AlphaFoldDB" id="A0A0C1U0Q0"/>
<gene>
    <name evidence="2" type="ORF">U732_746</name>
</gene>
<accession>A0A0C1U0Q0</accession>
<reference evidence="2 3" key="1">
    <citation type="journal article" date="2015" name="Infect. Genet. Evol.">
        <title>Genomic sequences of six botulinum neurotoxin-producing strains representing three clostridial species illustrate the mobility and diversity of botulinum neurotoxin genes.</title>
        <authorList>
            <person name="Smith T.J."/>
            <person name="Hill K.K."/>
            <person name="Xie G."/>
            <person name="Foley B.T."/>
            <person name="Williamson C.H."/>
            <person name="Foster J.T."/>
            <person name="Johnson S.L."/>
            <person name="Chertkov O."/>
            <person name="Teshima H."/>
            <person name="Gibbons H.S."/>
            <person name="Johnsky L.A."/>
            <person name="Karavis M.A."/>
            <person name="Smith L.A."/>
        </authorList>
    </citation>
    <scope>NUCLEOTIDE SEQUENCE [LARGE SCALE GENOMIC DNA]</scope>
    <source>
        <strain evidence="2 3">CDC 2741</strain>
    </source>
</reference>
<dbReference type="Proteomes" id="UP000031366">
    <property type="component" value="Unassembled WGS sequence"/>
</dbReference>
<feature type="transmembrane region" description="Helical" evidence="1">
    <location>
        <begin position="156"/>
        <end position="173"/>
    </location>
</feature>
<name>A0A0C1U0Q0_9CLOT</name>
<feature type="transmembrane region" description="Helical" evidence="1">
    <location>
        <begin position="240"/>
        <end position="262"/>
    </location>
</feature>
<dbReference type="EMBL" id="AYSO01000020">
    <property type="protein sequence ID" value="KIE45088.1"/>
    <property type="molecule type" value="Genomic_DNA"/>
</dbReference>